<dbReference type="EMBL" id="QROO01000007">
    <property type="protein sequence ID" value="RHL39545.1"/>
    <property type="molecule type" value="Genomic_DNA"/>
</dbReference>
<sequence length="144" mass="16477">MAQFITQVATSIEQSQQLIELGVKPETADLVYHCTKSKTDSLEWELQLCPPSLENIDNNDIPAWSLVRLLELLPYEIPCDRPNVLHHPELIKYEAGYNFSVCRYTVDCFAGTHIENSPFDSCVSMIKWLIAKGYFSKEYLSNTD</sequence>
<gene>
    <name evidence="1" type="ORF">DW027_06830</name>
</gene>
<organism evidence="1 2">
    <name type="scientific">Bacteroides xylanisolvens</name>
    <dbReference type="NCBI Taxonomy" id="371601"/>
    <lineage>
        <taxon>Bacteria</taxon>
        <taxon>Pseudomonadati</taxon>
        <taxon>Bacteroidota</taxon>
        <taxon>Bacteroidia</taxon>
        <taxon>Bacteroidales</taxon>
        <taxon>Bacteroidaceae</taxon>
        <taxon>Bacteroides</taxon>
    </lineage>
</organism>
<protein>
    <submittedName>
        <fullName evidence="1">Uncharacterized protein</fullName>
    </submittedName>
</protein>
<reference evidence="1 2" key="1">
    <citation type="submission" date="2018-08" db="EMBL/GenBank/DDBJ databases">
        <title>A genome reference for cultivated species of the human gut microbiota.</title>
        <authorList>
            <person name="Zou Y."/>
            <person name="Xue W."/>
            <person name="Luo G."/>
        </authorList>
    </citation>
    <scope>NUCLEOTIDE SEQUENCE [LARGE SCALE GENOMIC DNA]</scope>
    <source>
        <strain evidence="1 2">AF38-2</strain>
    </source>
</reference>
<dbReference type="Proteomes" id="UP000284495">
    <property type="component" value="Unassembled WGS sequence"/>
</dbReference>
<name>A0A415KT94_9BACE</name>
<evidence type="ECO:0000313" key="2">
    <source>
        <dbReference type="Proteomes" id="UP000284495"/>
    </source>
</evidence>
<proteinExistence type="predicted"/>
<evidence type="ECO:0000313" key="1">
    <source>
        <dbReference type="EMBL" id="RHL39545.1"/>
    </source>
</evidence>
<dbReference type="RefSeq" id="WP_118419486.1">
    <property type="nucleotide sequence ID" value="NZ_QROO01000007.1"/>
</dbReference>
<dbReference type="AlphaFoldDB" id="A0A415KT94"/>
<accession>A0A415KT94</accession>
<comment type="caution">
    <text evidence="1">The sequence shown here is derived from an EMBL/GenBank/DDBJ whole genome shotgun (WGS) entry which is preliminary data.</text>
</comment>